<dbReference type="PANTHER" id="PTHR46797:SF23">
    <property type="entry name" value="HTH-TYPE TRANSCRIPTIONAL REGULATOR SUTR"/>
    <property type="match status" value="1"/>
</dbReference>
<sequence length="71" mass="7811">MGMTQRQMLGSRVRTLREGQGLTQGQLAAMIGNNTKQYISALEKGDKNATIDVLCRIAKALDVSVRDLIDF</sequence>
<evidence type="ECO:0000313" key="5">
    <source>
        <dbReference type="Proteomes" id="UP000478463"/>
    </source>
</evidence>
<proteinExistence type="predicted"/>
<dbReference type="KEGG" id="egd:GS424_006500"/>
<gene>
    <name evidence="4" type="ORF">GS424_006500</name>
</gene>
<dbReference type="SUPFAM" id="SSF47413">
    <property type="entry name" value="lambda repressor-like DNA-binding domains"/>
    <property type="match status" value="1"/>
</dbReference>
<dbReference type="PANTHER" id="PTHR46797">
    <property type="entry name" value="HTH-TYPE TRANSCRIPTIONAL REGULATOR"/>
    <property type="match status" value="1"/>
</dbReference>
<name>A0A6L7IZC3_9ACTN</name>
<dbReference type="GO" id="GO:0003677">
    <property type="term" value="F:DNA binding"/>
    <property type="evidence" value="ECO:0007669"/>
    <property type="project" value="UniProtKB-KW"/>
</dbReference>
<dbReference type="Gene3D" id="1.10.260.40">
    <property type="entry name" value="lambda repressor-like DNA-binding domains"/>
    <property type="match status" value="1"/>
</dbReference>
<reference evidence="4 5" key="1">
    <citation type="submission" date="2020-10" db="EMBL/GenBank/DDBJ databases">
        <title>Eggerthella sp. nov., isolated from human feces.</title>
        <authorList>
            <person name="Yajun G."/>
        </authorList>
    </citation>
    <scope>NUCLEOTIDE SEQUENCE [LARGE SCALE GENOMIC DNA]</scope>
    <source>
        <strain evidence="4 5">HF-1101</strain>
    </source>
</reference>
<dbReference type="AlphaFoldDB" id="A0A6L7IZC3"/>
<accession>A0A6L7IZC3</accession>
<dbReference type="GO" id="GO:0003700">
    <property type="term" value="F:DNA-binding transcription factor activity"/>
    <property type="evidence" value="ECO:0007669"/>
    <property type="project" value="TreeGrafter"/>
</dbReference>
<dbReference type="GO" id="GO:0005829">
    <property type="term" value="C:cytosol"/>
    <property type="evidence" value="ECO:0007669"/>
    <property type="project" value="TreeGrafter"/>
</dbReference>
<dbReference type="Pfam" id="PF01381">
    <property type="entry name" value="HTH_3"/>
    <property type="match status" value="1"/>
</dbReference>
<dbReference type="InterPro" id="IPR001387">
    <property type="entry name" value="Cro/C1-type_HTH"/>
</dbReference>
<evidence type="ECO:0000256" key="2">
    <source>
        <dbReference type="ARBA" id="ARBA00023125"/>
    </source>
</evidence>
<dbReference type="RefSeq" id="WP_160943257.1">
    <property type="nucleotide sequence ID" value="NZ_CP063310.1"/>
</dbReference>
<dbReference type="InterPro" id="IPR050807">
    <property type="entry name" value="TransReg_Diox_bact_type"/>
</dbReference>
<dbReference type="Proteomes" id="UP000478463">
    <property type="component" value="Chromosome"/>
</dbReference>
<dbReference type="PROSITE" id="PS50943">
    <property type="entry name" value="HTH_CROC1"/>
    <property type="match status" value="1"/>
</dbReference>
<keyword evidence="1" id="KW-0805">Transcription regulation</keyword>
<organism evidence="4 5">
    <name type="scientific">Eggerthella guodeyinii</name>
    <dbReference type="NCBI Taxonomy" id="2690837"/>
    <lineage>
        <taxon>Bacteria</taxon>
        <taxon>Bacillati</taxon>
        <taxon>Actinomycetota</taxon>
        <taxon>Coriobacteriia</taxon>
        <taxon>Eggerthellales</taxon>
        <taxon>Eggerthellaceae</taxon>
        <taxon>Eggerthella</taxon>
    </lineage>
</organism>
<dbReference type="EMBL" id="CP063310">
    <property type="protein sequence ID" value="QOS69491.1"/>
    <property type="molecule type" value="Genomic_DNA"/>
</dbReference>
<keyword evidence="3" id="KW-0804">Transcription</keyword>
<keyword evidence="2" id="KW-0238">DNA-binding</keyword>
<evidence type="ECO:0000313" key="4">
    <source>
        <dbReference type="EMBL" id="QOS69491.1"/>
    </source>
</evidence>
<dbReference type="InterPro" id="IPR010982">
    <property type="entry name" value="Lambda_DNA-bd_dom_sf"/>
</dbReference>
<protein>
    <submittedName>
        <fullName evidence="4">Helix-turn-helix transcriptional regulator</fullName>
    </submittedName>
</protein>
<evidence type="ECO:0000256" key="1">
    <source>
        <dbReference type="ARBA" id="ARBA00023015"/>
    </source>
</evidence>
<dbReference type="CDD" id="cd00093">
    <property type="entry name" value="HTH_XRE"/>
    <property type="match status" value="1"/>
</dbReference>
<evidence type="ECO:0000256" key="3">
    <source>
        <dbReference type="ARBA" id="ARBA00023163"/>
    </source>
</evidence>
<dbReference type="SMART" id="SM00530">
    <property type="entry name" value="HTH_XRE"/>
    <property type="match status" value="1"/>
</dbReference>